<dbReference type="EMBL" id="MN739180">
    <property type="protein sequence ID" value="QHS92509.1"/>
    <property type="molecule type" value="Genomic_DNA"/>
</dbReference>
<evidence type="ECO:0008006" key="8">
    <source>
        <dbReference type="Google" id="ProtNLM"/>
    </source>
</evidence>
<evidence type="ECO:0000256" key="1">
    <source>
        <dbReference type="ARBA" id="ARBA00022722"/>
    </source>
</evidence>
<dbReference type="InterPro" id="IPR027073">
    <property type="entry name" value="5_3_exoribonuclease"/>
</dbReference>
<dbReference type="GO" id="GO:0004534">
    <property type="term" value="F:5'-3' RNA exonuclease activity"/>
    <property type="evidence" value="ECO:0007669"/>
    <property type="project" value="TreeGrafter"/>
</dbReference>
<evidence type="ECO:0000256" key="2">
    <source>
        <dbReference type="ARBA" id="ARBA00022801"/>
    </source>
</evidence>
<evidence type="ECO:0000259" key="6">
    <source>
        <dbReference type="Pfam" id="PF17846"/>
    </source>
</evidence>
<dbReference type="Pfam" id="PF03159">
    <property type="entry name" value="XRN_N"/>
    <property type="match status" value="1"/>
</dbReference>
<dbReference type="Gene3D" id="1.25.40.1050">
    <property type="match status" value="1"/>
</dbReference>
<dbReference type="InterPro" id="IPR041412">
    <property type="entry name" value="Xrn1_helical"/>
</dbReference>
<dbReference type="CDD" id="cd18673">
    <property type="entry name" value="PIN_XRN1-2-like"/>
    <property type="match status" value="1"/>
</dbReference>
<feature type="domain" description="Xrn1 N-terminal" evidence="5">
    <location>
        <begin position="1"/>
        <end position="209"/>
    </location>
</feature>
<comment type="similarity">
    <text evidence="4">Belongs to the 5'-3' exonuclease family.</text>
</comment>
<accession>A0A6C0BLQ6</accession>
<organism evidence="7">
    <name type="scientific">viral metagenome</name>
    <dbReference type="NCBI Taxonomy" id="1070528"/>
    <lineage>
        <taxon>unclassified sequences</taxon>
        <taxon>metagenomes</taxon>
        <taxon>organismal metagenomes</taxon>
    </lineage>
</organism>
<feature type="domain" description="Xrn1 helical" evidence="6">
    <location>
        <begin position="277"/>
        <end position="365"/>
    </location>
</feature>
<evidence type="ECO:0000256" key="4">
    <source>
        <dbReference type="ARBA" id="ARBA00038299"/>
    </source>
</evidence>
<keyword evidence="1" id="KW-0540">Nuclease</keyword>
<evidence type="ECO:0000256" key="3">
    <source>
        <dbReference type="ARBA" id="ARBA00022839"/>
    </source>
</evidence>
<dbReference type="GO" id="GO:0000956">
    <property type="term" value="P:nuclear-transcribed mRNA catabolic process"/>
    <property type="evidence" value="ECO:0007669"/>
    <property type="project" value="TreeGrafter"/>
</dbReference>
<keyword evidence="2" id="KW-0378">Hydrolase</keyword>
<dbReference type="PANTHER" id="PTHR12341:SF7">
    <property type="entry name" value="5'-3' EXORIBONUCLEASE 1"/>
    <property type="match status" value="1"/>
</dbReference>
<name>A0A6C0BLQ6_9ZZZZ</name>
<evidence type="ECO:0000259" key="5">
    <source>
        <dbReference type="Pfam" id="PF03159"/>
    </source>
</evidence>
<dbReference type="AlphaFoldDB" id="A0A6C0BLQ6"/>
<dbReference type="Gene3D" id="3.40.50.12390">
    <property type="match status" value="1"/>
</dbReference>
<dbReference type="GO" id="GO:0003723">
    <property type="term" value="F:RNA binding"/>
    <property type="evidence" value="ECO:0007669"/>
    <property type="project" value="TreeGrafter"/>
</dbReference>
<dbReference type="PANTHER" id="PTHR12341">
    <property type="entry name" value="5'-&gt;3' EXORIBONUCLEASE"/>
    <property type="match status" value="1"/>
</dbReference>
<keyword evidence="3" id="KW-0269">Exonuclease</keyword>
<reference evidence="7" key="1">
    <citation type="journal article" date="2020" name="Nature">
        <title>Giant virus diversity and host interactions through global metagenomics.</title>
        <authorList>
            <person name="Schulz F."/>
            <person name="Roux S."/>
            <person name="Paez-Espino D."/>
            <person name="Jungbluth S."/>
            <person name="Walsh D.A."/>
            <person name="Denef V.J."/>
            <person name="McMahon K.D."/>
            <person name="Konstantinidis K.T."/>
            <person name="Eloe-Fadrosh E.A."/>
            <person name="Kyrpides N.C."/>
            <person name="Woyke T."/>
        </authorList>
    </citation>
    <scope>NUCLEOTIDE SEQUENCE</scope>
    <source>
        <strain evidence="7">GVMAG-M-3300014204-73</strain>
    </source>
</reference>
<evidence type="ECO:0000313" key="7">
    <source>
        <dbReference type="EMBL" id="QHS92509.1"/>
    </source>
</evidence>
<dbReference type="InterPro" id="IPR004859">
    <property type="entry name" value="Xrn1_N"/>
</dbReference>
<dbReference type="GO" id="GO:0005634">
    <property type="term" value="C:nucleus"/>
    <property type="evidence" value="ECO:0007669"/>
    <property type="project" value="TreeGrafter"/>
</dbReference>
<proteinExistence type="inferred from homology"/>
<feature type="domain" description="Xrn1 helical" evidence="6">
    <location>
        <begin position="387"/>
        <end position="581"/>
    </location>
</feature>
<protein>
    <recommendedName>
        <fullName evidence="8">Xrn1 N-terminal domain-containing protein</fullName>
    </recommendedName>
</protein>
<dbReference type="Pfam" id="PF17846">
    <property type="entry name" value="XRN_M"/>
    <property type="match status" value="2"/>
</dbReference>
<sequence>MGIPSYFSWLVRHFEKHILREGPPFDPVHQLYLDFNCGIHPCVKSHPEYSVEQMCDGVVVYLNYIIQYVKPTELVFIAIDGVAPVAKIKQQRMRRYKAVKENDELTCLKKQYGAEVLSKQPDFNMISPATEFMALLSAKIDHYCRTSQLRQIKIIFSDATVPSEGEHKILQMIKTQPLDKNCVIYGLDSDLIMLSLCTHRDNIALIREDNFMKNNQVDLAIDKYPFLNYFWIQALKELLFTLLVTEQEITPLLKDRVNPTDLAILENGSEEESNFVQDRVIKDYIFVSFLLGNDFLPPCPSLKIRDGGIARIICAYRYVLKNDGYLCQENGYWNHMAFTHLITWLSQREEHDLKEQKKKRDYHMTSSRMHACGVTAPVNYDEAVEQYQKVEHLWKDEINVFRSEWPQRYYQYFFHHCPDDEWQRESMISQICQEYLIGLEWNAMYYFDQCSDWYWFYPHDATPLLTDLGSYLNQQNSLTVSRHIFTHSQPVKPLHQLMMILPPQSHLLLPTVYHRYMLSDESPLIHYYPQDFELEYYGKRFRWEAHPKIPLIDPEELPIYLDHLDQQMTLTEQKRNCVGHPIVYQT</sequence>